<keyword evidence="2" id="KW-0547">Nucleotide-binding</keyword>
<name>A0A367ZTR4_9BACT</name>
<comment type="caution">
    <text evidence="5">The sequence shown here is derived from an EMBL/GenBank/DDBJ whole genome shotgun (WGS) entry which is preliminary data.</text>
</comment>
<gene>
    <name evidence="5" type="ORF">OZSIB_0662</name>
</gene>
<evidence type="ECO:0000256" key="2">
    <source>
        <dbReference type="ARBA" id="ARBA00022741"/>
    </source>
</evidence>
<dbReference type="InterPro" id="IPR003593">
    <property type="entry name" value="AAA+_ATPase"/>
</dbReference>
<accession>A0A367ZTR4</accession>
<dbReference type="InterPro" id="IPR027417">
    <property type="entry name" value="P-loop_NTPase"/>
</dbReference>
<dbReference type="Proteomes" id="UP000252355">
    <property type="component" value="Unassembled WGS sequence"/>
</dbReference>
<dbReference type="SMART" id="SM00382">
    <property type="entry name" value="AAA"/>
    <property type="match status" value="1"/>
</dbReference>
<evidence type="ECO:0000259" key="4">
    <source>
        <dbReference type="PROSITE" id="PS00662"/>
    </source>
</evidence>
<dbReference type="Gene3D" id="3.30.450.90">
    <property type="match status" value="1"/>
</dbReference>
<dbReference type="EMBL" id="QOQW01000001">
    <property type="protein sequence ID" value="RCK81528.1"/>
    <property type="molecule type" value="Genomic_DNA"/>
</dbReference>
<dbReference type="FunFam" id="3.40.50.300:FF:000398">
    <property type="entry name" value="Type IV pilus assembly ATPase PilB"/>
    <property type="match status" value="1"/>
</dbReference>
<dbReference type="AlphaFoldDB" id="A0A367ZTR4"/>
<dbReference type="SUPFAM" id="SSF160246">
    <property type="entry name" value="EspE N-terminal domain-like"/>
    <property type="match status" value="1"/>
</dbReference>
<dbReference type="GO" id="GO:0016887">
    <property type="term" value="F:ATP hydrolysis activity"/>
    <property type="evidence" value="ECO:0007669"/>
    <property type="project" value="TreeGrafter"/>
</dbReference>
<proteinExistence type="inferred from homology"/>
<dbReference type="SUPFAM" id="SSF52540">
    <property type="entry name" value="P-loop containing nucleoside triphosphate hydrolases"/>
    <property type="match status" value="1"/>
</dbReference>
<dbReference type="PANTHER" id="PTHR30258:SF1">
    <property type="entry name" value="PROTEIN TRANSPORT PROTEIN HOFB HOMOLOG"/>
    <property type="match status" value="1"/>
</dbReference>
<sequence length="559" mass="61516">MFKRKKIGEMLIEAGHIGEKELNIALAEQKKRGKRIGQVLIELGYLTEDKLLPILGKQLKVPFVDLSKVEIKPEVLKMVPEKIARKHLLIPISFDGKSLMIGMADPLDVFIIDEIQFQNNCEVVRAICSENQILENLDKLYVAGAMAEALQGMSGDGQASASELDALKKASDDTPIIKLCNLILTQAVQKGASDIHIEPDEGELRVRLRIDGSLMVAMTLQPEAQASLVSRLKILASMDISERRIPQDGRIQMTIMDKPIDFRVNTIPVAYGEKVCLRILDKSNVQVDLDMMGFTPHNFEMVKKAIAAPNGMVLVTGPTGSGKTTTLYACLNAIKGVDVNICTVENPVEYKLKLINQVQVRPEIDLDFAKVLRAFLRQDPDVIMLGEIRDEETATIAVEAALTGHLVFATLHTNDAPSTASRLIDMGVEPFLVSAALLCVVSQRLARRICKFCKDVDTSITPEVLATLGLPPEAINNTYYRGKGCEKCGNTGYKGRVGVHEVMYTSETIRRLIIQKASGDDLMAAAIKNGMKTLKEDIVLKFTQGLTTPDEVFALCRSD</sequence>
<feature type="domain" description="Bacterial type II secretion system protein E" evidence="4">
    <location>
        <begin position="376"/>
        <end position="390"/>
    </location>
</feature>
<dbReference type="Gene3D" id="3.30.300.160">
    <property type="entry name" value="Type II secretion system, protein E, N-terminal domain"/>
    <property type="match status" value="1"/>
</dbReference>
<evidence type="ECO:0000256" key="3">
    <source>
        <dbReference type="ARBA" id="ARBA00022840"/>
    </source>
</evidence>
<dbReference type="CDD" id="cd01129">
    <property type="entry name" value="PulE-GspE-like"/>
    <property type="match status" value="1"/>
</dbReference>
<dbReference type="Pfam" id="PF05157">
    <property type="entry name" value="MshEN"/>
    <property type="match status" value="1"/>
</dbReference>
<reference evidence="5 6" key="1">
    <citation type="submission" date="2018-05" db="EMBL/GenBank/DDBJ databases">
        <title>A metagenomic window into the 2 km-deep terrestrial subsurface aquifer revealed taxonomically and functionally diverse microbial community comprising novel uncultured bacterial lineages.</title>
        <authorList>
            <person name="Kadnikov V.V."/>
            <person name="Mardanov A.V."/>
            <person name="Beletsky A.V."/>
            <person name="Banks D."/>
            <person name="Pimenov N.V."/>
            <person name="Frank Y.A."/>
            <person name="Karnachuk O.V."/>
            <person name="Ravin N.V."/>
        </authorList>
    </citation>
    <scope>NUCLEOTIDE SEQUENCE [LARGE SCALE GENOMIC DNA]</scope>
    <source>
        <strain evidence="5">BY5</strain>
    </source>
</reference>
<dbReference type="GO" id="GO:0005524">
    <property type="term" value="F:ATP binding"/>
    <property type="evidence" value="ECO:0007669"/>
    <property type="project" value="UniProtKB-KW"/>
</dbReference>
<dbReference type="Gene3D" id="3.40.50.300">
    <property type="entry name" value="P-loop containing nucleotide triphosphate hydrolases"/>
    <property type="match status" value="1"/>
</dbReference>
<keyword evidence="3" id="KW-0067">ATP-binding</keyword>
<dbReference type="FunFam" id="3.30.300.160:FF:000002">
    <property type="entry name" value="Type II secretion system protein E"/>
    <property type="match status" value="1"/>
</dbReference>
<comment type="similarity">
    <text evidence="1">Belongs to the GSP E family.</text>
</comment>
<dbReference type="InterPro" id="IPR037257">
    <property type="entry name" value="T2SS_E_N_sf"/>
</dbReference>
<dbReference type="PANTHER" id="PTHR30258">
    <property type="entry name" value="TYPE II SECRETION SYSTEM PROTEIN GSPE-RELATED"/>
    <property type="match status" value="1"/>
</dbReference>
<dbReference type="GO" id="GO:0005886">
    <property type="term" value="C:plasma membrane"/>
    <property type="evidence" value="ECO:0007669"/>
    <property type="project" value="TreeGrafter"/>
</dbReference>
<evidence type="ECO:0000313" key="5">
    <source>
        <dbReference type="EMBL" id="RCK81528.1"/>
    </source>
</evidence>
<organism evidence="5 6">
    <name type="scientific">Candidatus Ozemobacter sibiricus</name>
    <dbReference type="NCBI Taxonomy" id="2268124"/>
    <lineage>
        <taxon>Bacteria</taxon>
        <taxon>Candidatus Ozemobacteria</taxon>
        <taxon>Candidatus Ozemobacterales</taxon>
        <taxon>Candidatus Ozemobacteraceae</taxon>
        <taxon>Candidatus Ozemobacter</taxon>
    </lineage>
</organism>
<dbReference type="InterPro" id="IPR007831">
    <property type="entry name" value="T2SS_GspE_N"/>
</dbReference>
<dbReference type="Pfam" id="PF00437">
    <property type="entry name" value="T2SSE"/>
    <property type="match status" value="1"/>
</dbReference>
<dbReference type="FunFam" id="3.30.450.90:FF:000001">
    <property type="entry name" value="Type II secretion system ATPase GspE"/>
    <property type="match status" value="1"/>
</dbReference>
<dbReference type="InterPro" id="IPR001482">
    <property type="entry name" value="T2SS/T4SS_dom"/>
</dbReference>
<protein>
    <submittedName>
        <fullName evidence="5">Type IV fimbrial assembly, ATPase PilB</fullName>
    </submittedName>
</protein>
<evidence type="ECO:0000256" key="1">
    <source>
        <dbReference type="ARBA" id="ARBA00006611"/>
    </source>
</evidence>
<dbReference type="PROSITE" id="PS00662">
    <property type="entry name" value="T2SP_E"/>
    <property type="match status" value="1"/>
</dbReference>
<evidence type="ECO:0000313" key="6">
    <source>
        <dbReference type="Proteomes" id="UP000252355"/>
    </source>
</evidence>